<sequence>MSVMNLRHRGTQTASGQPSRVFGAALSAAVLLVGRSSPSPAPSAAEAPTTVSARTTSATPSASSTPSPAETAQPLTFTVECDGTEPDDYHEFWSLTKELDLSLCEDVDNNGGEPTAMQEAAWKRAGYDQLDEDDDFGDEDEPDITDVGALYSLCAEVEGYYTKKNNALSAEQAKEAAAMLMVCPDFPKAKQVRANLGYSTKVDREIRDGVRFFDGTYRVVKQIKPGTYFIPKTADDCYWERLDRKGNILANNLIHEGTRVEVRIWPSDYSFHAEGCGEWRRP</sequence>
<proteinExistence type="predicted"/>
<dbReference type="OrthoDB" id="166978at2"/>
<evidence type="ECO:0000313" key="2">
    <source>
        <dbReference type="EMBL" id="RXW31974.1"/>
    </source>
</evidence>
<gene>
    <name evidence="2" type="ORF">C1706_07945</name>
</gene>
<dbReference type="Proteomes" id="UP000290624">
    <property type="component" value="Unassembled WGS sequence"/>
</dbReference>
<accession>A0A4Q2EHW2</accession>
<protein>
    <submittedName>
        <fullName evidence="2">Uncharacterized protein</fullName>
    </submittedName>
</protein>
<dbReference type="AlphaFoldDB" id="A0A4Q2EHW2"/>
<keyword evidence="3" id="KW-1185">Reference proteome</keyword>
<organism evidence="2 3">
    <name type="scientific">Propioniciclava flava</name>
    <dbReference type="NCBI Taxonomy" id="2072026"/>
    <lineage>
        <taxon>Bacteria</taxon>
        <taxon>Bacillati</taxon>
        <taxon>Actinomycetota</taxon>
        <taxon>Actinomycetes</taxon>
        <taxon>Propionibacteriales</taxon>
        <taxon>Propionibacteriaceae</taxon>
        <taxon>Propioniciclava</taxon>
    </lineage>
</organism>
<dbReference type="EMBL" id="PPCV01000005">
    <property type="protein sequence ID" value="RXW31974.1"/>
    <property type="molecule type" value="Genomic_DNA"/>
</dbReference>
<feature type="compositionally biased region" description="Low complexity" evidence="1">
    <location>
        <begin position="36"/>
        <end position="72"/>
    </location>
</feature>
<name>A0A4Q2EHW2_9ACTN</name>
<comment type="caution">
    <text evidence="2">The sequence shown here is derived from an EMBL/GenBank/DDBJ whole genome shotgun (WGS) entry which is preliminary data.</text>
</comment>
<feature type="region of interest" description="Disordered" evidence="1">
    <location>
        <begin position="36"/>
        <end position="73"/>
    </location>
</feature>
<evidence type="ECO:0000313" key="3">
    <source>
        <dbReference type="Proteomes" id="UP000290624"/>
    </source>
</evidence>
<evidence type="ECO:0000256" key="1">
    <source>
        <dbReference type="SAM" id="MobiDB-lite"/>
    </source>
</evidence>
<reference evidence="2 3" key="1">
    <citation type="submission" date="2018-01" db="EMBL/GenBank/DDBJ databases">
        <title>Lactibacter flavus gen. nov., sp. nov., a novel bacterium of the family Propionibacteriaceae isolated from raw milk and dairy products.</title>
        <authorList>
            <person name="Wenning M."/>
            <person name="Breitenwieser F."/>
            <person name="Huptas C."/>
            <person name="von Neubeck M."/>
            <person name="Busse H.-J."/>
            <person name="Scherer S."/>
        </authorList>
    </citation>
    <scope>NUCLEOTIDE SEQUENCE [LARGE SCALE GENOMIC DNA]</scope>
    <source>
        <strain evidence="2 3">VG341</strain>
    </source>
</reference>